<dbReference type="InterPro" id="IPR001387">
    <property type="entry name" value="Cro/C1-type_HTH"/>
</dbReference>
<evidence type="ECO:0000313" key="2">
    <source>
        <dbReference type="EMBL" id="OSG96511.1"/>
    </source>
</evidence>
<sequence length="126" mass="14180">MNRLRGFRLRAGMTQAELARAIGTTQSHVSEYESGARRIETMPAGEFVRLKAVLDVTDALLLDADLSGIDPDAIATAENRVARLRRRLRRRRDRASFDLLVEAELDLARRMDEREEAVARAMGSRA</sequence>
<dbReference type="Proteomes" id="UP000193208">
    <property type="component" value="Unassembled WGS sequence"/>
</dbReference>
<gene>
    <name evidence="2" type="ORF">AL0462_1006</name>
    <name evidence="3" type="ORF">AL0467_1158</name>
</gene>
<dbReference type="Pfam" id="PF13560">
    <property type="entry name" value="HTH_31"/>
    <property type="match status" value="1"/>
</dbReference>
<evidence type="ECO:0000313" key="5">
    <source>
        <dbReference type="Proteomes" id="UP000193905"/>
    </source>
</evidence>
<protein>
    <submittedName>
        <fullName evidence="2">Helix-turn-helix domain-containing protein</fullName>
    </submittedName>
</protein>
<feature type="domain" description="HTH cro/C1-type" evidence="1">
    <location>
        <begin position="4"/>
        <end position="61"/>
    </location>
</feature>
<dbReference type="EMBL" id="LNKI01000003">
    <property type="protein sequence ID" value="OSG99958.1"/>
    <property type="molecule type" value="Genomic_DNA"/>
</dbReference>
<evidence type="ECO:0000313" key="4">
    <source>
        <dbReference type="Proteomes" id="UP000193208"/>
    </source>
</evidence>
<evidence type="ECO:0000259" key="1">
    <source>
        <dbReference type="PROSITE" id="PS50943"/>
    </source>
</evidence>
<reference evidence="4 5" key="1">
    <citation type="journal article" date="2016" name="Sci. Rep.">
        <title>Evaluation of genetic diversity among strains of the human gut commensal Bifidobacterium adolescentis.</title>
        <authorList>
            <person name="Duranti S."/>
            <person name="Milani C."/>
            <person name="Lugli G.A."/>
            <person name="Mancabelli L."/>
            <person name="Turroni F."/>
            <person name="Ferrario C."/>
            <person name="Mangifesta M."/>
            <person name="Viappiani A."/>
            <person name="Sanchez B."/>
            <person name="Margolles A."/>
            <person name="van Sinderen D."/>
            <person name="Ventura M."/>
        </authorList>
    </citation>
    <scope>NUCLEOTIDE SEQUENCE [LARGE SCALE GENOMIC DNA]</scope>
    <source>
        <strain evidence="2 5">AL46-2</strain>
        <strain evidence="3 4">AL46-7</strain>
    </source>
</reference>
<dbReference type="AlphaFoldDB" id="A0A1X2ZQR2"/>
<dbReference type="GO" id="GO:0003677">
    <property type="term" value="F:DNA binding"/>
    <property type="evidence" value="ECO:0007669"/>
    <property type="project" value="InterPro"/>
</dbReference>
<comment type="caution">
    <text evidence="2">The sequence shown here is derived from an EMBL/GenBank/DDBJ whole genome shotgun (WGS) entry which is preliminary data.</text>
</comment>
<proteinExistence type="predicted"/>
<evidence type="ECO:0000313" key="3">
    <source>
        <dbReference type="EMBL" id="OSG99958.1"/>
    </source>
</evidence>
<dbReference type="SUPFAM" id="SSF47413">
    <property type="entry name" value="lambda repressor-like DNA-binding domains"/>
    <property type="match status" value="1"/>
</dbReference>
<accession>A0A1X2ZQR2</accession>
<dbReference type="SMART" id="SM00530">
    <property type="entry name" value="HTH_XRE"/>
    <property type="match status" value="1"/>
</dbReference>
<dbReference type="InterPro" id="IPR010982">
    <property type="entry name" value="Lambda_DNA-bd_dom_sf"/>
</dbReference>
<dbReference type="PROSITE" id="PS50943">
    <property type="entry name" value="HTH_CROC1"/>
    <property type="match status" value="1"/>
</dbReference>
<name>A0A1X2ZQR2_BIFAD</name>
<dbReference type="Proteomes" id="UP000193905">
    <property type="component" value="Unassembled WGS sequence"/>
</dbReference>
<organism evidence="2 5">
    <name type="scientific">Bifidobacterium adolescentis</name>
    <dbReference type="NCBI Taxonomy" id="1680"/>
    <lineage>
        <taxon>Bacteria</taxon>
        <taxon>Bacillati</taxon>
        <taxon>Actinomycetota</taxon>
        <taxon>Actinomycetes</taxon>
        <taxon>Bifidobacteriales</taxon>
        <taxon>Bifidobacteriaceae</taxon>
        <taxon>Bifidobacterium</taxon>
    </lineage>
</organism>
<dbReference type="EMBL" id="LNKH01000007">
    <property type="protein sequence ID" value="OSG96511.1"/>
    <property type="molecule type" value="Genomic_DNA"/>
</dbReference>
<dbReference type="CDD" id="cd00093">
    <property type="entry name" value="HTH_XRE"/>
    <property type="match status" value="1"/>
</dbReference>
<dbReference type="Gene3D" id="1.10.260.40">
    <property type="entry name" value="lambda repressor-like DNA-binding domains"/>
    <property type="match status" value="1"/>
</dbReference>